<evidence type="ECO:0000313" key="2">
    <source>
        <dbReference type="Proteomes" id="UP001500542"/>
    </source>
</evidence>
<organism evidence="1 2">
    <name type="scientific">Kribbella koreensis</name>
    <dbReference type="NCBI Taxonomy" id="57909"/>
    <lineage>
        <taxon>Bacteria</taxon>
        <taxon>Bacillati</taxon>
        <taxon>Actinomycetota</taxon>
        <taxon>Actinomycetes</taxon>
        <taxon>Propionibacteriales</taxon>
        <taxon>Kribbellaceae</taxon>
        <taxon>Kribbella</taxon>
    </lineage>
</organism>
<reference evidence="1 2" key="1">
    <citation type="journal article" date="2019" name="Int. J. Syst. Evol. Microbiol.">
        <title>The Global Catalogue of Microorganisms (GCM) 10K type strain sequencing project: providing services to taxonomists for standard genome sequencing and annotation.</title>
        <authorList>
            <consortium name="The Broad Institute Genomics Platform"/>
            <consortium name="The Broad Institute Genome Sequencing Center for Infectious Disease"/>
            <person name="Wu L."/>
            <person name="Ma J."/>
        </authorList>
    </citation>
    <scope>NUCLEOTIDE SEQUENCE [LARGE SCALE GENOMIC DNA]</scope>
    <source>
        <strain evidence="1 2">JCM 10977</strain>
    </source>
</reference>
<comment type="caution">
    <text evidence="1">The sequence shown here is derived from an EMBL/GenBank/DDBJ whole genome shotgun (WGS) entry which is preliminary data.</text>
</comment>
<proteinExistence type="predicted"/>
<dbReference type="RefSeq" id="WP_343970732.1">
    <property type="nucleotide sequence ID" value="NZ_BAAAHK010000007.1"/>
</dbReference>
<accession>A0ABN1QIG9</accession>
<sequence>MQKNYGIEIHGGADVSAGAMAAGNKATATNISAVATDSLANARTEMARLLELLRAHPEPPDQAIEMAEDAEYELAKEVPNKRSVLRLLDLIASGAKSIASIGGAVTAVQQAVSAIL</sequence>
<dbReference type="EMBL" id="BAAAHK010000007">
    <property type="protein sequence ID" value="GAA0942806.1"/>
    <property type="molecule type" value="Genomic_DNA"/>
</dbReference>
<keyword evidence="2" id="KW-1185">Reference proteome</keyword>
<evidence type="ECO:0000313" key="1">
    <source>
        <dbReference type="EMBL" id="GAA0942806.1"/>
    </source>
</evidence>
<gene>
    <name evidence="1" type="ORF">GCM10009554_35660</name>
</gene>
<protein>
    <submittedName>
        <fullName evidence="1">Uncharacterized protein</fullName>
    </submittedName>
</protein>
<dbReference type="Proteomes" id="UP001500542">
    <property type="component" value="Unassembled WGS sequence"/>
</dbReference>
<name>A0ABN1QIG9_9ACTN</name>